<dbReference type="AlphaFoldDB" id="A0A5E4GD99"/>
<dbReference type="Proteomes" id="UP000327085">
    <property type="component" value="Chromosome 4"/>
</dbReference>
<feature type="compositionally biased region" description="Acidic residues" evidence="1">
    <location>
        <begin position="110"/>
        <end position="133"/>
    </location>
</feature>
<dbReference type="EMBL" id="CABIKO010000578">
    <property type="protein sequence ID" value="VVA37829.1"/>
    <property type="molecule type" value="Genomic_DNA"/>
</dbReference>
<feature type="region of interest" description="Disordered" evidence="1">
    <location>
        <begin position="73"/>
        <end position="155"/>
    </location>
</feature>
<evidence type="ECO:0000313" key="2">
    <source>
        <dbReference type="EMBL" id="VVA37829.1"/>
    </source>
</evidence>
<dbReference type="OMA" id="DEKTDWW"/>
<proteinExistence type="predicted"/>
<reference evidence="3" key="1">
    <citation type="journal article" date="2020" name="Plant J.">
        <title>Transposons played a major role in the diversification between the closely related almond and peach genomes: results from the almond genome sequence.</title>
        <authorList>
            <person name="Alioto T."/>
            <person name="Alexiou K.G."/>
            <person name="Bardil A."/>
            <person name="Barteri F."/>
            <person name="Castanera R."/>
            <person name="Cruz F."/>
            <person name="Dhingra A."/>
            <person name="Duval H."/>
            <person name="Fernandez I Marti A."/>
            <person name="Frias L."/>
            <person name="Galan B."/>
            <person name="Garcia J.L."/>
            <person name="Howad W."/>
            <person name="Gomez-Garrido J."/>
            <person name="Gut M."/>
            <person name="Julca I."/>
            <person name="Morata J."/>
            <person name="Puigdomenech P."/>
            <person name="Ribeca P."/>
            <person name="Rubio Cabetas M.J."/>
            <person name="Vlasova A."/>
            <person name="Wirthensohn M."/>
            <person name="Garcia-Mas J."/>
            <person name="Gabaldon T."/>
            <person name="Casacuberta J.M."/>
            <person name="Arus P."/>
        </authorList>
    </citation>
    <scope>NUCLEOTIDE SEQUENCE [LARGE SCALE GENOMIC DNA]</scope>
    <source>
        <strain evidence="3">cv. Texas</strain>
    </source>
</reference>
<dbReference type="Gramene" id="VVA37829">
    <property type="protein sequence ID" value="VVA37829"/>
    <property type="gene ID" value="Prudul26B018193"/>
</dbReference>
<name>A0A5E4GD99_PRUDU</name>
<accession>A0A5E4GD99</accession>
<protein>
    <submittedName>
        <fullName evidence="2">PREDICTED: PRUPE_4G182500</fullName>
    </submittedName>
</protein>
<sequence>MATKSFLRAPKAPLWVLRNPFSAAAPPKTAAANTPIIQSFQSAQSSTQKSLFEPSALSRFLYEEQSKVEGFGFGGVRNGPLLPGDSSFGLRARAGTAGSPGDTSRVYQDETNDDEKTDWWSDDDGDDDGDDEKTDWWSAADDDDDDDDGDDECDG</sequence>
<gene>
    <name evidence="2" type="ORF">ALMOND_2B018193</name>
</gene>
<feature type="compositionally biased region" description="Acidic residues" evidence="1">
    <location>
        <begin position="140"/>
        <end position="155"/>
    </location>
</feature>
<evidence type="ECO:0000313" key="3">
    <source>
        <dbReference type="Proteomes" id="UP000327085"/>
    </source>
</evidence>
<dbReference type="InParanoid" id="A0A5E4GD99"/>
<organism evidence="2 3">
    <name type="scientific">Prunus dulcis</name>
    <name type="common">Almond</name>
    <name type="synonym">Amygdalus dulcis</name>
    <dbReference type="NCBI Taxonomy" id="3755"/>
    <lineage>
        <taxon>Eukaryota</taxon>
        <taxon>Viridiplantae</taxon>
        <taxon>Streptophyta</taxon>
        <taxon>Embryophyta</taxon>
        <taxon>Tracheophyta</taxon>
        <taxon>Spermatophyta</taxon>
        <taxon>Magnoliopsida</taxon>
        <taxon>eudicotyledons</taxon>
        <taxon>Gunneridae</taxon>
        <taxon>Pentapetalae</taxon>
        <taxon>rosids</taxon>
        <taxon>fabids</taxon>
        <taxon>Rosales</taxon>
        <taxon>Rosaceae</taxon>
        <taxon>Amygdaloideae</taxon>
        <taxon>Amygdaleae</taxon>
        <taxon>Prunus</taxon>
    </lineage>
</organism>
<evidence type="ECO:0000256" key="1">
    <source>
        <dbReference type="SAM" id="MobiDB-lite"/>
    </source>
</evidence>